<evidence type="ECO:0000256" key="2">
    <source>
        <dbReference type="ARBA" id="ARBA00009152"/>
    </source>
</evidence>
<evidence type="ECO:0000256" key="4">
    <source>
        <dbReference type="ARBA" id="ARBA00022605"/>
    </source>
</evidence>
<dbReference type="InterPro" id="IPR004013">
    <property type="entry name" value="PHP_dom"/>
</dbReference>
<gene>
    <name evidence="10" type="ORF">HNR44_000093</name>
</gene>
<evidence type="ECO:0000256" key="6">
    <source>
        <dbReference type="ARBA" id="ARBA00023102"/>
    </source>
</evidence>
<evidence type="ECO:0000256" key="8">
    <source>
        <dbReference type="RuleBase" id="RU366003"/>
    </source>
</evidence>
<dbReference type="GO" id="GO:0000105">
    <property type="term" value="P:L-histidine biosynthetic process"/>
    <property type="evidence" value="ECO:0007669"/>
    <property type="project" value="UniProtKB-UniRule"/>
</dbReference>
<dbReference type="EC" id="3.1.3.15" evidence="3 8"/>
<protein>
    <recommendedName>
        <fullName evidence="3 8">Histidinol-phosphatase</fullName>
        <shortName evidence="8">HolPase</shortName>
        <ecNumber evidence="3 8">3.1.3.15</ecNumber>
    </recommendedName>
</protein>
<dbReference type="PANTHER" id="PTHR21039">
    <property type="entry name" value="HISTIDINOL PHOSPHATASE-RELATED"/>
    <property type="match status" value="1"/>
</dbReference>
<dbReference type="InterPro" id="IPR016195">
    <property type="entry name" value="Pol/histidinol_Pase-like"/>
</dbReference>
<evidence type="ECO:0000256" key="3">
    <source>
        <dbReference type="ARBA" id="ARBA00013085"/>
    </source>
</evidence>
<accession>A0A841PKE9</accession>
<reference evidence="10 11" key="1">
    <citation type="submission" date="2020-08" db="EMBL/GenBank/DDBJ databases">
        <title>Genomic Encyclopedia of Type Strains, Phase IV (KMG-IV): sequencing the most valuable type-strain genomes for metagenomic binning, comparative biology and taxonomic classification.</title>
        <authorList>
            <person name="Goeker M."/>
        </authorList>
    </citation>
    <scope>NUCLEOTIDE SEQUENCE [LARGE SCALE GENOMIC DNA]</scope>
    <source>
        <strain evidence="10 11">DSM 21769</strain>
    </source>
</reference>
<comment type="catalytic activity">
    <reaction evidence="7 8">
        <text>L-histidinol phosphate + H2O = L-histidinol + phosphate</text>
        <dbReference type="Rhea" id="RHEA:14465"/>
        <dbReference type="ChEBI" id="CHEBI:15377"/>
        <dbReference type="ChEBI" id="CHEBI:43474"/>
        <dbReference type="ChEBI" id="CHEBI:57699"/>
        <dbReference type="ChEBI" id="CHEBI:57980"/>
        <dbReference type="EC" id="3.1.3.15"/>
    </reaction>
</comment>
<dbReference type="SUPFAM" id="SSF89550">
    <property type="entry name" value="PHP domain-like"/>
    <property type="match status" value="1"/>
</dbReference>
<evidence type="ECO:0000313" key="11">
    <source>
        <dbReference type="Proteomes" id="UP000568839"/>
    </source>
</evidence>
<comment type="caution">
    <text evidence="10">The sequence shown here is derived from an EMBL/GenBank/DDBJ whole genome shotgun (WGS) entry which is preliminary data.</text>
</comment>
<dbReference type="CDD" id="cd12110">
    <property type="entry name" value="PHP_HisPPase_Hisj_like"/>
    <property type="match status" value="1"/>
</dbReference>
<comment type="similarity">
    <text evidence="2 8">Belongs to the PHP hydrolase family. HisK subfamily.</text>
</comment>
<keyword evidence="6 8" id="KW-0368">Histidine biosynthesis</keyword>
<feature type="domain" description="PHP" evidence="9">
    <location>
        <begin position="7"/>
        <end position="215"/>
    </location>
</feature>
<evidence type="ECO:0000256" key="7">
    <source>
        <dbReference type="ARBA" id="ARBA00049158"/>
    </source>
</evidence>
<dbReference type="UniPathway" id="UPA00031">
    <property type="reaction ID" value="UER00013"/>
</dbReference>
<dbReference type="InterPro" id="IPR010140">
    <property type="entry name" value="Histidinol_P_phosphatase_HisJ"/>
</dbReference>
<dbReference type="Pfam" id="PF02811">
    <property type="entry name" value="PHP"/>
    <property type="match status" value="1"/>
</dbReference>
<dbReference type="PANTHER" id="PTHR21039:SF0">
    <property type="entry name" value="HISTIDINOL-PHOSPHATASE"/>
    <property type="match status" value="1"/>
</dbReference>
<keyword evidence="5 8" id="KW-0378">Hydrolase</keyword>
<evidence type="ECO:0000256" key="1">
    <source>
        <dbReference type="ARBA" id="ARBA00004970"/>
    </source>
</evidence>
<proteinExistence type="inferred from homology"/>
<evidence type="ECO:0000256" key="5">
    <source>
        <dbReference type="ARBA" id="ARBA00022801"/>
    </source>
</evidence>
<keyword evidence="4 8" id="KW-0028">Amino-acid biosynthesis</keyword>
<dbReference type="NCBIfam" id="TIGR01856">
    <property type="entry name" value="hisJ_fam"/>
    <property type="match status" value="1"/>
</dbReference>
<dbReference type="EMBL" id="JACHHJ010000001">
    <property type="protein sequence ID" value="MBB6448144.1"/>
    <property type="molecule type" value="Genomic_DNA"/>
</dbReference>
<dbReference type="GO" id="GO:0005737">
    <property type="term" value="C:cytoplasm"/>
    <property type="evidence" value="ECO:0007669"/>
    <property type="project" value="TreeGrafter"/>
</dbReference>
<name>A0A841PKE9_9BACL</name>
<organism evidence="10 11">
    <name type="scientific">Geomicrobium halophilum</name>
    <dbReference type="NCBI Taxonomy" id="549000"/>
    <lineage>
        <taxon>Bacteria</taxon>
        <taxon>Bacillati</taxon>
        <taxon>Bacillota</taxon>
        <taxon>Bacilli</taxon>
        <taxon>Bacillales</taxon>
        <taxon>Geomicrobium</taxon>
    </lineage>
</organism>
<evidence type="ECO:0000313" key="10">
    <source>
        <dbReference type="EMBL" id="MBB6448144.1"/>
    </source>
</evidence>
<keyword evidence="11" id="KW-1185">Reference proteome</keyword>
<comment type="pathway">
    <text evidence="1 8">Amino-acid biosynthesis; L-histidine biosynthesis; L-histidine from 5-phospho-alpha-D-ribose 1-diphosphate: step 8/9.</text>
</comment>
<dbReference type="RefSeq" id="WP_184402173.1">
    <property type="nucleotide sequence ID" value="NZ_JACHHJ010000001.1"/>
</dbReference>
<dbReference type="AlphaFoldDB" id="A0A841PKE9"/>
<sequence length="271" mass="30306">MKIIEYDGHVHTPFCPHGSQAPFKQYIETAIQHGYKGVSFCEHAPLPNSFPDPTPKKDSSMALSELEAYIKTIRDVRKSYKNDITIRIGLEVDFIEGYESETQQLLNHYGPYLDDSILSVHFIKAEGSFGLLDYSVDAFQTLAQKIGGIEPLVHRYYETLLQSIEADLGKYKPRRLGHMSLVRKFQKEFNLPSDEQWLEKVLHAVKKSGLSLDINGAGVVKPLCGETYPPLHFIQKAHDLGIPLVYGSDAHHPDGLGQGSEALPQVAFSSP</sequence>
<dbReference type="Proteomes" id="UP000568839">
    <property type="component" value="Unassembled WGS sequence"/>
</dbReference>
<dbReference type="NCBIfam" id="NF005996">
    <property type="entry name" value="PRK08123.1"/>
    <property type="match status" value="1"/>
</dbReference>
<dbReference type="GO" id="GO:0004401">
    <property type="term" value="F:histidinol-phosphatase activity"/>
    <property type="evidence" value="ECO:0007669"/>
    <property type="project" value="UniProtKB-UniRule"/>
</dbReference>
<dbReference type="Gene3D" id="3.20.20.140">
    <property type="entry name" value="Metal-dependent hydrolases"/>
    <property type="match status" value="1"/>
</dbReference>
<evidence type="ECO:0000259" key="9">
    <source>
        <dbReference type="Pfam" id="PF02811"/>
    </source>
</evidence>